<dbReference type="InterPro" id="IPR016181">
    <property type="entry name" value="Acyl_CoA_acyltransferase"/>
</dbReference>
<keyword evidence="2 5" id="KW-0963">Cytoplasm</keyword>
<dbReference type="PROSITE" id="PS51186">
    <property type="entry name" value="GNAT"/>
    <property type="match status" value="1"/>
</dbReference>
<reference evidence="7 8" key="1">
    <citation type="submission" date="2020-08" db="EMBL/GenBank/DDBJ databases">
        <title>Genomic Encyclopedia of Type Strains, Phase IV (KMG-IV): sequencing the most valuable type-strain genomes for metagenomic binning, comparative biology and taxonomic classification.</title>
        <authorList>
            <person name="Goeker M."/>
        </authorList>
    </citation>
    <scope>NUCLEOTIDE SEQUENCE [LARGE SCALE GENOMIC DNA]</scope>
    <source>
        <strain evidence="7 8">YIM 65646</strain>
    </source>
</reference>
<evidence type="ECO:0000256" key="5">
    <source>
        <dbReference type="RuleBase" id="RU363094"/>
    </source>
</evidence>
<protein>
    <recommendedName>
        <fullName evidence="5">[Ribosomal protein bS18]-alanine N-acetyltransferase</fullName>
        <ecNumber evidence="5">2.3.1.266</ecNumber>
    </recommendedName>
</protein>
<dbReference type="EMBL" id="JACHGT010000009">
    <property type="protein sequence ID" value="MBB6036667.1"/>
    <property type="molecule type" value="Genomic_DNA"/>
</dbReference>
<evidence type="ECO:0000256" key="1">
    <source>
        <dbReference type="ARBA" id="ARBA00005395"/>
    </source>
</evidence>
<accession>A0A841FTL0</accession>
<name>A0A841FTL0_9ACTN</name>
<dbReference type="PANTHER" id="PTHR43420">
    <property type="entry name" value="ACETYLTRANSFERASE"/>
    <property type="match status" value="1"/>
</dbReference>
<keyword evidence="4 7" id="KW-0012">Acyltransferase</keyword>
<comment type="catalytic activity">
    <reaction evidence="5">
        <text>N-terminal L-alanyl-[ribosomal protein bS18] + acetyl-CoA = N-terminal N(alpha)-acetyl-L-alanyl-[ribosomal protein bS18] + CoA + H(+)</text>
        <dbReference type="Rhea" id="RHEA:43756"/>
        <dbReference type="Rhea" id="RHEA-COMP:10676"/>
        <dbReference type="Rhea" id="RHEA-COMP:10677"/>
        <dbReference type="ChEBI" id="CHEBI:15378"/>
        <dbReference type="ChEBI" id="CHEBI:57287"/>
        <dbReference type="ChEBI" id="CHEBI:57288"/>
        <dbReference type="ChEBI" id="CHEBI:64718"/>
        <dbReference type="ChEBI" id="CHEBI:83683"/>
        <dbReference type="EC" id="2.3.1.266"/>
    </reaction>
</comment>
<dbReference type="Proteomes" id="UP000548476">
    <property type="component" value="Unassembled WGS sequence"/>
</dbReference>
<dbReference type="PANTHER" id="PTHR43420:SF44">
    <property type="entry name" value="ACETYLTRANSFERASE YPEA"/>
    <property type="match status" value="1"/>
</dbReference>
<organism evidence="7 8">
    <name type="scientific">Phytomonospora endophytica</name>
    <dbReference type="NCBI Taxonomy" id="714109"/>
    <lineage>
        <taxon>Bacteria</taxon>
        <taxon>Bacillati</taxon>
        <taxon>Actinomycetota</taxon>
        <taxon>Actinomycetes</taxon>
        <taxon>Micromonosporales</taxon>
        <taxon>Micromonosporaceae</taxon>
        <taxon>Phytomonospora</taxon>
    </lineage>
</organism>
<dbReference type="InterPro" id="IPR006464">
    <property type="entry name" value="AcTrfase_RimI/Ard1"/>
</dbReference>
<dbReference type="GO" id="GO:0005737">
    <property type="term" value="C:cytoplasm"/>
    <property type="evidence" value="ECO:0007669"/>
    <property type="project" value="UniProtKB-SubCell"/>
</dbReference>
<dbReference type="Pfam" id="PF00583">
    <property type="entry name" value="Acetyltransf_1"/>
    <property type="match status" value="1"/>
</dbReference>
<dbReference type="RefSeq" id="WP_184789495.1">
    <property type="nucleotide sequence ID" value="NZ_BONT01000033.1"/>
</dbReference>
<comment type="subcellular location">
    <subcellularLocation>
        <location evidence="5">Cytoplasm</location>
    </subcellularLocation>
</comment>
<dbReference type="Gene3D" id="3.40.630.30">
    <property type="match status" value="1"/>
</dbReference>
<feature type="domain" description="N-acetyltransferase" evidence="6">
    <location>
        <begin position="1"/>
        <end position="149"/>
    </location>
</feature>
<comment type="function">
    <text evidence="5">Acetylates the N-terminal alanine of ribosomal protein bS18.</text>
</comment>
<dbReference type="EC" id="2.3.1.266" evidence="5"/>
<dbReference type="NCBIfam" id="TIGR01575">
    <property type="entry name" value="rimI"/>
    <property type="match status" value="1"/>
</dbReference>
<proteinExistence type="inferred from homology"/>
<comment type="caution">
    <text evidence="7">The sequence shown here is derived from an EMBL/GenBank/DDBJ whole genome shotgun (WGS) entry which is preliminary data.</text>
</comment>
<gene>
    <name evidence="7" type="ORF">HNR73_004538</name>
</gene>
<sequence>MHLQRLRWWHIDALLPIERDVFGAEAWSPAMFWSELAAGHHYLVALDDSADPPAVAAYGGLAVSGEEAWINNIAVVPAYRRRGLASRIVDALLTEAKGRGARQVALEVAVDNAPAQRLYDSYGFAQIGLRRGYYQSTGTDALVMIKELT</sequence>
<dbReference type="SUPFAM" id="SSF55729">
    <property type="entry name" value="Acyl-CoA N-acyltransferases (Nat)"/>
    <property type="match status" value="1"/>
</dbReference>
<dbReference type="InterPro" id="IPR000182">
    <property type="entry name" value="GNAT_dom"/>
</dbReference>
<evidence type="ECO:0000256" key="2">
    <source>
        <dbReference type="ARBA" id="ARBA00022490"/>
    </source>
</evidence>
<comment type="similarity">
    <text evidence="1 5">Belongs to the acetyltransferase family. RimI subfamily.</text>
</comment>
<evidence type="ECO:0000256" key="4">
    <source>
        <dbReference type="ARBA" id="ARBA00023315"/>
    </source>
</evidence>
<dbReference type="AlphaFoldDB" id="A0A841FTL0"/>
<dbReference type="CDD" id="cd04301">
    <property type="entry name" value="NAT_SF"/>
    <property type="match status" value="1"/>
</dbReference>
<keyword evidence="3 7" id="KW-0808">Transferase</keyword>
<keyword evidence="8" id="KW-1185">Reference proteome</keyword>
<evidence type="ECO:0000313" key="8">
    <source>
        <dbReference type="Proteomes" id="UP000548476"/>
    </source>
</evidence>
<dbReference type="InterPro" id="IPR050680">
    <property type="entry name" value="YpeA/RimI_acetyltransf"/>
</dbReference>
<evidence type="ECO:0000313" key="7">
    <source>
        <dbReference type="EMBL" id="MBB6036667.1"/>
    </source>
</evidence>
<evidence type="ECO:0000256" key="3">
    <source>
        <dbReference type="ARBA" id="ARBA00022679"/>
    </source>
</evidence>
<evidence type="ECO:0000259" key="6">
    <source>
        <dbReference type="PROSITE" id="PS51186"/>
    </source>
</evidence>
<dbReference type="GO" id="GO:0008999">
    <property type="term" value="F:protein-N-terminal-alanine acetyltransferase activity"/>
    <property type="evidence" value="ECO:0007669"/>
    <property type="project" value="UniProtKB-EC"/>
</dbReference>